<evidence type="ECO:0000313" key="3">
    <source>
        <dbReference type="Proteomes" id="UP000253529"/>
    </source>
</evidence>
<sequence length="831" mass="92133">MTSPFSPGTAAARATEDAQMLGHQYEQMMFAMSRRIERAAKDHGDRLQKFWADAADVQRRFAEAHNSGKLGDEAKAYAVDVQQRTALTLDVLRERADQDKAHAEAGTPPVLIYDHEVVLDGKTLPRPTNKMLLRILPPAGVEVKAWKRPYMIVDPRAGHGAGIGGFKSDSQVGVALHDGHPVYFVVFRPQPEPGQTLADVMRSEAAFVAKIRELHPDAPKPIIVGNCQGGWASLILAAMNPDISGPLVVNGAPVAYWSGRLGENPMRYNGGLLGGALPALALADLGNGVFDGAHLVSNFEMLNPGRNYFGKYYDLFVAPEKTRKSFLEFEKWWGGYHFMNEQEIHWIVENLFVGNKLARHEANLEPGRPIDLKAIRSPIIVFASWGDNITPPQQALNWIVDTYADEQEIAIRGQRIIYMVHDKVGHLGIFVSSSIAKKEHAEVTSTMKTIEALRPGLYEMTIDDEVGEGVEARFTVSFHERKLTDILATDENDRTDERDFAAVERFSELGSELYDIWARPLVQSWVTPQVADALVKTHPARVSRSMFGETNPLMKGVAELARKAAAERRPADATNPFLFAEKLWARSVENTLDAMRDLRDAMYEMTFLGIYSSPMMLRLGEKFAFERTRKDPKALRFLPEVQAALLNMDRGGFVEAVIRMLILMADSRATVRRDRLERSARVLGHDEPFASLGGDRRAAIIHEQTLIVEFERERAIESLPRLLPERQDRQRAIEVVEFIAGAVEEMEPATIRLVQGFHMALGLDGLAIPAARQDPLALSQGLRDDLGETPPAPLEAVAGVAPEAVAGPEATEPAPPESAKPRRGRGREAAE</sequence>
<dbReference type="Gene3D" id="3.40.50.1820">
    <property type="entry name" value="alpha/beta hydrolase"/>
    <property type="match status" value="1"/>
</dbReference>
<keyword evidence="3" id="KW-1185">Reference proteome</keyword>
<dbReference type="AlphaFoldDB" id="A0A366FC37"/>
<feature type="region of interest" description="Disordered" evidence="1">
    <location>
        <begin position="781"/>
        <end position="831"/>
    </location>
</feature>
<organism evidence="2 3">
    <name type="scientific">Roseiarcus fermentans</name>
    <dbReference type="NCBI Taxonomy" id="1473586"/>
    <lineage>
        <taxon>Bacteria</taxon>
        <taxon>Pseudomonadati</taxon>
        <taxon>Pseudomonadota</taxon>
        <taxon>Alphaproteobacteria</taxon>
        <taxon>Hyphomicrobiales</taxon>
        <taxon>Roseiarcaceae</taxon>
        <taxon>Roseiarcus</taxon>
    </lineage>
</organism>
<dbReference type="Proteomes" id="UP000253529">
    <property type="component" value="Unassembled WGS sequence"/>
</dbReference>
<proteinExistence type="predicted"/>
<accession>A0A366FC37</accession>
<dbReference type="InterPro" id="IPR051321">
    <property type="entry name" value="PHA/PHB_synthase"/>
</dbReference>
<reference evidence="2 3" key="1">
    <citation type="submission" date="2018-06" db="EMBL/GenBank/DDBJ databases">
        <title>Genomic Encyclopedia of Type Strains, Phase IV (KMG-IV): sequencing the most valuable type-strain genomes for metagenomic binning, comparative biology and taxonomic classification.</title>
        <authorList>
            <person name="Goeker M."/>
        </authorList>
    </citation>
    <scope>NUCLEOTIDE SEQUENCE [LARGE SCALE GENOMIC DNA]</scope>
    <source>
        <strain evidence="2 3">DSM 24875</strain>
    </source>
</reference>
<dbReference type="PANTHER" id="PTHR36837:SF2">
    <property type="entry name" value="POLY(3-HYDROXYALKANOATE) POLYMERASE SUBUNIT PHAC"/>
    <property type="match status" value="1"/>
</dbReference>
<feature type="compositionally biased region" description="Low complexity" evidence="1">
    <location>
        <begin position="794"/>
        <end position="812"/>
    </location>
</feature>
<name>A0A366FC37_9HYPH</name>
<protein>
    <submittedName>
        <fullName evidence="2">Uncharacterized protein DUF3141</fullName>
    </submittedName>
</protein>
<comment type="caution">
    <text evidence="2">The sequence shown here is derived from an EMBL/GenBank/DDBJ whole genome shotgun (WGS) entry which is preliminary data.</text>
</comment>
<dbReference type="InterPro" id="IPR029058">
    <property type="entry name" value="AB_hydrolase_fold"/>
</dbReference>
<dbReference type="InterPro" id="IPR024501">
    <property type="entry name" value="DUF3141"/>
</dbReference>
<evidence type="ECO:0000313" key="2">
    <source>
        <dbReference type="EMBL" id="RBP12243.1"/>
    </source>
</evidence>
<dbReference type="Pfam" id="PF11339">
    <property type="entry name" value="DUF3141"/>
    <property type="match status" value="1"/>
</dbReference>
<dbReference type="SUPFAM" id="SSF53474">
    <property type="entry name" value="alpha/beta-Hydrolases"/>
    <property type="match status" value="1"/>
</dbReference>
<gene>
    <name evidence="2" type="ORF">DFR50_11472</name>
</gene>
<evidence type="ECO:0000256" key="1">
    <source>
        <dbReference type="SAM" id="MobiDB-lite"/>
    </source>
</evidence>
<dbReference type="EMBL" id="QNRK01000014">
    <property type="protein sequence ID" value="RBP12243.1"/>
    <property type="molecule type" value="Genomic_DNA"/>
</dbReference>
<dbReference type="PANTHER" id="PTHR36837">
    <property type="entry name" value="POLY(3-HYDROXYALKANOATE) POLYMERASE SUBUNIT PHAC"/>
    <property type="match status" value="1"/>
</dbReference>
<dbReference type="RefSeq" id="WP_210208893.1">
    <property type="nucleotide sequence ID" value="NZ_QNRK01000014.1"/>
</dbReference>